<dbReference type="Gene3D" id="3.10.450.40">
    <property type="match status" value="1"/>
</dbReference>
<dbReference type="OrthoDB" id="5297827at2"/>
<dbReference type="AlphaFoldDB" id="A0A4U8YZT7"/>
<proteinExistence type="predicted"/>
<feature type="domain" description="PepSY" evidence="2">
    <location>
        <begin position="39"/>
        <end position="97"/>
    </location>
</feature>
<name>A0A4U8YZT7_METTU</name>
<dbReference type="RefSeq" id="WP_134486878.1">
    <property type="nucleotide sequence ID" value="NZ_CP139089.1"/>
</dbReference>
<feature type="signal peptide" evidence="1">
    <location>
        <begin position="1"/>
        <end position="28"/>
    </location>
</feature>
<dbReference type="KEGG" id="mtun:MTUNDRAET4_0682"/>
<evidence type="ECO:0000313" key="4">
    <source>
        <dbReference type="Proteomes" id="UP000294360"/>
    </source>
</evidence>
<dbReference type="Pfam" id="PF03413">
    <property type="entry name" value="PepSY"/>
    <property type="match status" value="1"/>
</dbReference>
<keyword evidence="1" id="KW-0732">Signal</keyword>
<gene>
    <name evidence="3" type="ORF">MTUNDRAET4_0682</name>
</gene>
<feature type="chain" id="PRO_5020626476" evidence="1">
    <location>
        <begin position="29"/>
        <end position="106"/>
    </location>
</feature>
<reference evidence="3 4" key="1">
    <citation type="submission" date="2019-03" db="EMBL/GenBank/DDBJ databases">
        <authorList>
            <person name="Kox A.R. M."/>
        </authorList>
    </citation>
    <scope>NUCLEOTIDE SEQUENCE [LARGE SCALE GENOMIC DNA]</scope>
    <source>
        <strain evidence="3">MTUNDRAET4 annotated genome</strain>
    </source>
</reference>
<evidence type="ECO:0000256" key="1">
    <source>
        <dbReference type="SAM" id="SignalP"/>
    </source>
</evidence>
<sequence>MIINILRRGGLGCAALSLVALVSSPAFAYTGEKLAGEAKVTIDQARAIALKAHPGKITDEELERESGGTGLRYSFDIKSGGIVQEVGVDAKTGQLLENAKEGPHPD</sequence>
<evidence type="ECO:0000313" key="3">
    <source>
        <dbReference type="EMBL" id="VFU07575.1"/>
    </source>
</evidence>
<evidence type="ECO:0000259" key="2">
    <source>
        <dbReference type="Pfam" id="PF03413"/>
    </source>
</evidence>
<accession>A0A4U8YZT7</accession>
<dbReference type="Proteomes" id="UP000294360">
    <property type="component" value="Chromosome"/>
</dbReference>
<dbReference type="EMBL" id="LR536450">
    <property type="protein sequence ID" value="VFU07575.1"/>
    <property type="molecule type" value="Genomic_DNA"/>
</dbReference>
<organism evidence="3 4">
    <name type="scientific">Methylocella tundrae</name>
    <dbReference type="NCBI Taxonomy" id="227605"/>
    <lineage>
        <taxon>Bacteria</taxon>
        <taxon>Pseudomonadati</taxon>
        <taxon>Pseudomonadota</taxon>
        <taxon>Alphaproteobacteria</taxon>
        <taxon>Hyphomicrobiales</taxon>
        <taxon>Beijerinckiaceae</taxon>
        <taxon>Methylocella</taxon>
    </lineage>
</organism>
<protein>
    <submittedName>
        <fullName evidence="3">Peptidase M4</fullName>
    </submittedName>
</protein>
<dbReference type="InterPro" id="IPR025711">
    <property type="entry name" value="PepSY"/>
</dbReference>